<evidence type="ECO:0000256" key="2">
    <source>
        <dbReference type="ARBA" id="ARBA00023002"/>
    </source>
</evidence>
<dbReference type="CDD" id="cd05233">
    <property type="entry name" value="SDR_c"/>
    <property type="match status" value="1"/>
</dbReference>
<accession>A0A7S3V0B9</accession>
<protein>
    <recommendedName>
        <fullName evidence="4">Protochlorophyllide reductase</fullName>
    </recommendedName>
</protein>
<organism evidence="3">
    <name type="scientific">Aplanochytrium stocchinoi</name>
    <dbReference type="NCBI Taxonomy" id="215587"/>
    <lineage>
        <taxon>Eukaryota</taxon>
        <taxon>Sar</taxon>
        <taxon>Stramenopiles</taxon>
        <taxon>Bigyra</taxon>
        <taxon>Labyrinthulomycetes</taxon>
        <taxon>Thraustochytrida</taxon>
        <taxon>Thraustochytriidae</taxon>
        <taxon>Aplanochytrium</taxon>
    </lineage>
</organism>
<dbReference type="EMBL" id="HBIN01017226">
    <property type="protein sequence ID" value="CAE0443028.1"/>
    <property type="molecule type" value="Transcribed_RNA"/>
</dbReference>
<dbReference type="PANTHER" id="PTHR42760">
    <property type="entry name" value="SHORT-CHAIN DEHYDROGENASES/REDUCTASES FAMILY MEMBER"/>
    <property type="match status" value="1"/>
</dbReference>
<evidence type="ECO:0000256" key="1">
    <source>
        <dbReference type="ARBA" id="ARBA00006484"/>
    </source>
</evidence>
<dbReference type="GO" id="GO:0016616">
    <property type="term" value="F:oxidoreductase activity, acting on the CH-OH group of donors, NAD or NADP as acceptor"/>
    <property type="evidence" value="ECO:0007669"/>
    <property type="project" value="TreeGrafter"/>
</dbReference>
<dbReference type="InterPro" id="IPR002347">
    <property type="entry name" value="SDR_fam"/>
</dbReference>
<sequence length="145" mass="15231">MASTKKLVAVVSGGSSGIGFAIADKLSKLQAKKSSSGDKYLYDVVVLSRVHERADKAAKLLSGNSHCHIGVCCDVADPSSVASCVKEIKSKLGSVNVLVNAAGVNKDGLLVRTSNETFLETIHTNLLGPMYLSREVLKVGPRSCI</sequence>
<dbReference type="PANTHER" id="PTHR42760:SF133">
    <property type="entry name" value="3-OXOACYL-[ACYL-CARRIER-PROTEIN] REDUCTASE"/>
    <property type="match status" value="1"/>
</dbReference>
<gene>
    <name evidence="3" type="ORF">ASTO00021_LOCUS13136</name>
</gene>
<evidence type="ECO:0000313" key="3">
    <source>
        <dbReference type="EMBL" id="CAE0443028.1"/>
    </source>
</evidence>
<dbReference type="SUPFAM" id="SSF51735">
    <property type="entry name" value="NAD(P)-binding Rossmann-fold domains"/>
    <property type="match status" value="1"/>
</dbReference>
<evidence type="ECO:0008006" key="4">
    <source>
        <dbReference type="Google" id="ProtNLM"/>
    </source>
</evidence>
<proteinExistence type="inferred from homology"/>
<dbReference type="GO" id="GO:0048038">
    <property type="term" value="F:quinone binding"/>
    <property type="evidence" value="ECO:0007669"/>
    <property type="project" value="TreeGrafter"/>
</dbReference>
<comment type="similarity">
    <text evidence="1">Belongs to the short-chain dehydrogenases/reductases (SDR) family.</text>
</comment>
<keyword evidence="2" id="KW-0560">Oxidoreductase</keyword>
<dbReference type="PRINTS" id="PR00081">
    <property type="entry name" value="GDHRDH"/>
</dbReference>
<dbReference type="InterPro" id="IPR036291">
    <property type="entry name" value="NAD(P)-bd_dom_sf"/>
</dbReference>
<dbReference type="Pfam" id="PF00106">
    <property type="entry name" value="adh_short"/>
    <property type="match status" value="1"/>
</dbReference>
<reference evidence="3" key="1">
    <citation type="submission" date="2021-01" db="EMBL/GenBank/DDBJ databases">
        <authorList>
            <person name="Corre E."/>
            <person name="Pelletier E."/>
            <person name="Niang G."/>
            <person name="Scheremetjew M."/>
            <person name="Finn R."/>
            <person name="Kale V."/>
            <person name="Holt S."/>
            <person name="Cochrane G."/>
            <person name="Meng A."/>
            <person name="Brown T."/>
            <person name="Cohen L."/>
        </authorList>
    </citation>
    <scope>NUCLEOTIDE SEQUENCE</scope>
    <source>
        <strain evidence="3">GSBS06</strain>
    </source>
</reference>
<dbReference type="GO" id="GO:0006633">
    <property type="term" value="P:fatty acid biosynthetic process"/>
    <property type="evidence" value="ECO:0007669"/>
    <property type="project" value="TreeGrafter"/>
</dbReference>
<dbReference type="AlphaFoldDB" id="A0A7S3V0B9"/>
<name>A0A7S3V0B9_9STRA</name>
<dbReference type="Gene3D" id="3.40.50.720">
    <property type="entry name" value="NAD(P)-binding Rossmann-like Domain"/>
    <property type="match status" value="1"/>
</dbReference>